<reference evidence="1 2" key="1">
    <citation type="submission" date="2018-02" db="EMBL/GenBank/DDBJ databases">
        <title>The complete genome of two Bacillus pumilus strains from Cuatro Cienegas, Coahuila, Mexico.</title>
        <authorList>
            <person name="Zarza E."/>
            <person name="Alcaraz L.D."/>
            <person name="Aguilar-Salinas B."/>
            <person name="Islas A."/>
            <person name="Olmedo-Alvarez G."/>
        </authorList>
    </citation>
    <scope>NUCLEOTIDE SEQUENCE [LARGE SCALE GENOMIC DNA]</scope>
    <source>
        <strain evidence="1 2">145</strain>
    </source>
</reference>
<protein>
    <recommendedName>
        <fullName evidence="3">HK97 gp10 family phage protein</fullName>
    </recommendedName>
</protein>
<dbReference type="InterPro" id="IPR010064">
    <property type="entry name" value="HK97-gp10_tail"/>
</dbReference>
<dbReference type="EMBL" id="CP027116">
    <property type="protein sequence ID" value="AVM25543.1"/>
    <property type="molecule type" value="Genomic_DNA"/>
</dbReference>
<evidence type="ECO:0008006" key="3">
    <source>
        <dbReference type="Google" id="ProtNLM"/>
    </source>
</evidence>
<dbReference type="Proteomes" id="UP000264960">
    <property type="component" value="Chromosome"/>
</dbReference>
<proteinExistence type="predicted"/>
<evidence type="ECO:0000313" key="2">
    <source>
        <dbReference type="Proteomes" id="UP000264960"/>
    </source>
</evidence>
<organism evidence="1 2">
    <name type="scientific">Bacillus pumilus</name>
    <name type="common">Bacillus mesentericus</name>
    <dbReference type="NCBI Taxonomy" id="1408"/>
    <lineage>
        <taxon>Bacteria</taxon>
        <taxon>Bacillati</taxon>
        <taxon>Bacillota</taxon>
        <taxon>Bacilli</taxon>
        <taxon>Bacillales</taxon>
        <taxon>Bacillaceae</taxon>
        <taxon>Bacillus</taxon>
    </lineage>
</organism>
<accession>A0AAD0MMY4</accession>
<dbReference type="AlphaFoldDB" id="A0AAD0MMY4"/>
<dbReference type="NCBIfam" id="TIGR01725">
    <property type="entry name" value="phge_HK97_gp10"/>
    <property type="match status" value="1"/>
</dbReference>
<dbReference type="RefSeq" id="WP_117731975.1">
    <property type="nucleotide sequence ID" value="NZ_JBNILG010000018.1"/>
</dbReference>
<dbReference type="Pfam" id="PF04883">
    <property type="entry name" value="HK97-gp10_like"/>
    <property type="match status" value="1"/>
</dbReference>
<evidence type="ECO:0000313" key="1">
    <source>
        <dbReference type="EMBL" id="AVM25543.1"/>
    </source>
</evidence>
<gene>
    <name evidence="1" type="ORF">C5695_17525</name>
</gene>
<name>A0AAD0MMY4_BACPU</name>
<sequence length="136" mass="15261">MRIAAQAEGIDEAIRRLQEVGANLKKAQPKALRAGAKILAEQMKKEVNVSDIDHVHIRDDIKVRQTPKKERVYADAVSYDVGPGKETAWRARFHHEGYVAKNGRFVKGNPFGTRAYRIKKDAINQAVLKELQKGAT</sequence>